<feature type="region of interest" description="Disordered" evidence="1">
    <location>
        <begin position="21"/>
        <end position="50"/>
    </location>
</feature>
<proteinExistence type="predicted"/>
<sequence>MVEDQQAPAVDEDLYDMINRMTTKDSDTEDDDMDVGSNWKRCGHGTQRTD</sequence>
<dbReference type="PaxDb" id="7159-AAEL013607-PA"/>
<evidence type="ECO:0000313" key="3">
    <source>
        <dbReference type="Proteomes" id="UP000682892"/>
    </source>
</evidence>
<reference evidence="2" key="3">
    <citation type="submission" date="2012-09" db="EMBL/GenBank/DDBJ databases">
        <authorList>
            <consortium name="VectorBase"/>
        </authorList>
    </citation>
    <scope>NUCLEOTIDE SEQUENCE</scope>
    <source>
        <strain evidence="2">Liverpool</strain>
    </source>
</reference>
<evidence type="ECO:0000256" key="1">
    <source>
        <dbReference type="SAM" id="MobiDB-lite"/>
    </source>
</evidence>
<organism evidence="2 3">
    <name type="scientific">Aedes aegypti</name>
    <name type="common">Yellowfever mosquito</name>
    <name type="synonym">Culex aegypti</name>
    <dbReference type="NCBI Taxonomy" id="7159"/>
    <lineage>
        <taxon>Eukaryota</taxon>
        <taxon>Metazoa</taxon>
        <taxon>Ecdysozoa</taxon>
        <taxon>Arthropoda</taxon>
        <taxon>Hexapoda</taxon>
        <taxon>Insecta</taxon>
        <taxon>Pterygota</taxon>
        <taxon>Neoptera</taxon>
        <taxon>Endopterygota</taxon>
        <taxon>Diptera</taxon>
        <taxon>Nematocera</taxon>
        <taxon>Culicoidea</taxon>
        <taxon>Culicidae</taxon>
        <taxon>Culicinae</taxon>
        <taxon>Aedini</taxon>
        <taxon>Aedes</taxon>
        <taxon>Stegomyia</taxon>
    </lineage>
</organism>
<dbReference type="EMBL" id="CH478069">
    <property type="protein sequence ID" value="EAT34123.1"/>
    <property type="molecule type" value="Genomic_DNA"/>
</dbReference>
<name>Q16IM8_AEDAE</name>
<dbReference type="HOGENOM" id="CLU_3126176_0_0_1"/>
<protein>
    <submittedName>
        <fullName evidence="2">AAEL013607-PA</fullName>
    </submittedName>
</protein>
<reference evidence="2" key="2">
    <citation type="journal article" date="2007" name="Science">
        <title>Genome sequence of Aedes aegypti, a major arbovirus vector.</title>
        <authorList>
            <person name="Nene V."/>
            <person name="Wortman J.R."/>
            <person name="Lawson D."/>
            <person name="Haas B."/>
            <person name="Kodira C."/>
            <person name="Tu Z.J."/>
            <person name="Loftus B."/>
            <person name="Xi Z."/>
            <person name="Megy K."/>
            <person name="Grabherr M."/>
            <person name="Ren Q."/>
            <person name="Zdobnov E.M."/>
            <person name="Lobo N.F."/>
            <person name="Campbell K.S."/>
            <person name="Brown S.E."/>
            <person name="Bonaldo M.F."/>
            <person name="Zhu J."/>
            <person name="Sinkins S.P."/>
            <person name="Hogenkamp D.G."/>
            <person name="Amedeo P."/>
            <person name="Arensburger P."/>
            <person name="Atkinson P.W."/>
            <person name="Bidwell S."/>
            <person name="Biedler J."/>
            <person name="Birney E."/>
            <person name="Bruggner R.V."/>
            <person name="Costas J."/>
            <person name="Coy M.R."/>
            <person name="Crabtree J."/>
            <person name="Crawford M."/>
            <person name="Debruyn B."/>
            <person name="Decaprio D."/>
            <person name="Eiglmeier K."/>
            <person name="Eisenstadt E."/>
            <person name="El-Dorry H."/>
            <person name="Gelbart W.M."/>
            <person name="Gomes S.L."/>
            <person name="Hammond M."/>
            <person name="Hannick L.I."/>
            <person name="Hogan J.R."/>
            <person name="Holmes M.H."/>
            <person name="Jaffe D."/>
            <person name="Johnston J.S."/>
            <person name="Kennedy R.C."/>
            <person name="Koo H."/>
            <person name="Kravitz S."/>
            <person name="Kriventseva E.V."/>
            <person name="Kulp D."/>
            <person name="Labutti K."/>
            <person name="Lee E."/>
            <person name="Li S."/>
            <person name="Lovin D.D."/>
            <person name="Mao C."/>
            <person name="Mauceli E."/>
            <person name="Menck C.F."/>
            <person name="Miller J.R."/>
            <person name="Montgomery P."/>
            <person name="Mori A."/>
            <person name="Nascimento A.L."/>
            <person name="Naveira H.F."/>
            <person name="Nusbaum C."/>
            <person name="O'leary S."/>
            <person name="Orvis J."/>
            <person name="Pertea M."/>
            <person name="Quesneville H."/>
            <person name="Reidenbach K.R."/>
            <person name="Rogers Y.H."/>
            <person name="Roth C.W."/>
            <person name="Schneider J.R."/>
            <person name="Schatz M."/>
            <person name="Shumway M."/>
            <person name="Stanke M."/>
            <person name="Stinson E.O."/>
            <person name="Tubio J.M."/>
            <person name="Vanzee J.P."/>
            <person name="Verjovski-Almeida S."/>
            <person name="Werner D."/>
            <person name="White O."/>
            <person name="Wyder S."/>
            <person name="Zeng Q."/>
            <person name="Zhao Q."/>
            <person name="Zhao Y."/>
            <person name="Hill C.A."/>
            <person name="Raikhel A.S."/>
            <person name="Soares M.B."/>
            <person name="Knudson D.L."/>
            <person name="Lee N.H."/>
            <person name="Galagan J."/>
            <person name="Salzberg S.L."/>
            <person name="Paulsen I.T."/>
            <person name="Dimopoulos G."/>
            <person name="Collins F.H."/>
            <person name="Birren B."/>
            <person name="Fraser-Liggett C.M."/>
            <person name="Severson D.W."/>
        </authorList>
    </citation>
    <scope>NUCLEOTIDE SEQUENCE [LARGE SCALE GENOMIC DNA]</scope>
    <source>
        <strain evidence="2">Liverpool</strain>
    </source>
</reference>
<evidence type="ECO:0000313" key="2">
    <source>
        <dbReference type="EMBL" id="EAT34123.1"/>
    </source>
</evidence>
<dbReference type="Proteomes" id="UP000682892">
    <property type="component" value="Unassembled WGS sequence"/>
</dbReference>
<accession>Q16IM8</accession>
<gene>
    <name evidence="2" type="ORF">AaeL_AAEL013607</name>
</gene>
<reference evidence="2" key="1">
    <citation type="submission" date="2005-10" db="EMBL/GenBank/DDBJ databases">
        <authorList>
            <person name="Loftus B.J."/>
            <person name="Nene V.M."/>
            <person name="Hannick L.I."/>
            <person name="Bidwell S."/>
            <person name="Haas B."/>
            <person name="Amedeo P."/>
            <person name="Orvis J."/>
            <person name="Wortman J.R."/>
            <person name="White O.R."/>
            <person name="Salzberg S."/>
            <person name="Shumway M."/>
            <person name="Koo H."/>
            <person name="Zhao Y."/>
            <person name="Holmes M."/>
            <person name="Miller J."/>
            <person name="Schatz M."/>
            <person name="Pop M."/>
            <person name="Pai G."/>
            <person name="Utterback T."/>
            <person name="Rogers Y.-H."/>
            <person name="Kravitz S."/>
            <person name="Fraser C.M."/>
        </authorList>
    </citation>
    <scope>NUCLEOTIDE SEQUENCE</scope>
    <source>
        <strain evidence="2">Liverpool</strain>
    </source>
</reference>
<dbReference type="AlphaFoldDB" id="Q16IM8"/>